<dbReference type="SUPFAM" id="SSF55729">
    <property type="entry name" value="Acyl-CoA N-acyltransferases (Nat)"/>
    <property type="match status" value="1"/>
</dbReference>
<dbReference type="InterPro" id="IPR016181">
    <property type="entry name" value="Acyl_CoA_acyltransferase"/>
</dbReference>
<dbReference type="EMBL" id="JBHSQS010000011">
    <property type="protein sequence ID" value="MFC5925505.1"/>
    <property type="molecule type" value="Genomic_DNA"/>
</dbReference>
<accession>A0ABW1H788</accession>
<organism evidence="2 3">
    <name type="scientific">Micromonospora vulcania</name>
    <dbReference type="NCBI Taxonomy" id="1441873"/>
    <lineage>
        <taxon>Bacteria</taxon>
        <taxon>Bacillati</taxon>
        <taxon>Actinomycetota</taxon>
        <taxon>Actinomycetes</taxon>
        <taxon>Micromonosporales</taxon>
        <taxon>Micromonosporaceae</taxon>
        <taxon>Micromonospora</taxon>
    </lineage>
</organism>
<comment type="caution">
    <text evidence="2">The sequence shown here is derived from an EMBL/GenBank/DDBJ whole genome shotgun (WGS) entry which is preliminary data.</text>
</comment>
<dbReference type="RefSeq" id="WP_377513584.1">
    <property type="nucleotide sequence ID" value="NZ_JBHSQS010000011.1"/>
</dbReference>
<dbReference type="CDD" id="cd04301">
    <property type="entry name" value="NAT_SF"/>
    <property type="match status" value="1"/>
</dbReference>
<dbReference type="Gene3D" id="3.40.630.30">
    <property type="match status" value="1"/>
</dbReference>
<dbReference type="Proteomes" id="UP001596226">
    <property type="component" value="Unassembled WGS sequence"/>
</dbReference>
<name>A0ABW1H788_9ACTN</name>
<dbReference type="InterPro" id="IPR000182">
    <property type="entry name" value="GNAT_dom"/>
</dbReference>
<dbReference type="PROSITE" id="PS51186">
    <property type="entry name" value="GNAT"/>
    <property type="match status" value="1"/>
</dbReference>
<evidence type="ECO:0000313" key="2">
    <source>
        <dbReference type="EMBL" id="MFC5925505.1"/>
    </source>
</evidence>
<protein>
    <submittedName>
        <fullName evidence="2">GNAT family N-acetyltransferase</fullName>
    </submittedName>
</protein>
<keyword evidence="3" id="KW-1185">Reference proteome</keyword>
<reference evidence="3" key="1">
    <citation type="journal article" date="2019" name="Int. J. Syst. Evol. Microbiol.">
        <title>The Global Catalogue of Microorganisms (GCM) 10K type strain sequencing project: providing services to taxonomists for standard genome sequencing and annotation.</title>
        <authorList>
            <consortium name="The Broad Institute Genomics Platform"/>
            <consortium name="The Broad Institute Genome Sequencing Center for Infectious Disease"/>
            <person name="Wu L."/>
            <person name="Ma J."/>
        </authorList>
    </citation>
    <scope>NUCLEOTIDE SEQUENCE [LARGE SCALE GENOMIC DNA]</scope>
    <source>
        <strain evidence="3">CGMCC 4.7144</strain>
    </source>
</reference>
<sequence>MPSPVVLRTVLPDDVPVVERLWQLYRHDLSEFRGTMPDETGVFTPGRLPTYLDNPDSSGYLICQDTRPVGFAFVSGLEVQPLRIAEFFVVRSVRRSGVGRLAAQQLFANHTGRWEVAFQEENPGAARFWRQLAAEVCPAGHREERRAVPGKPHIPPDSWLLLTT</sequence>
<feature type="domain" description="N-acetyltransferase" evidence="1">
    <location>
        <begin position="19"/>
        <end position="164"/>
    </location>
</feature>
<gene>
    <name evidence="2" type="ORF">ACFQGL_19365</name>
</gene>
<evidence type="ECO:0000259" key="1">
    <source>
        <dbReference type="PROSITE" id="PS51186"/>
    </source>
</evidence>
<dbReference type="Pfam" id="PF00583">
    <property type="entry name" value="Acetyltransf_1"/>
    <property type="match status" value="1"/>
</dbReference>
<evidence type="ECO:0000313" key="3">
    <source>
        <dbReference type="Proteomes" id="UP001596226"/>
    </source>
</evidence>
<proteinExistence type="predicted"/>